<evidence type="ECO:0008006" key="4">
    <source>
        <dbReference type="Google" id="ProtNLM"/>
    </source>
</evidence>
<evidence type="ECO:0000313" key="2">
    <source>
        <dbReference type="EMBL" id="PVH95462.1"/>
    </source>
</evidence>
<reference evidence="2 3" key="1">
    <citation type="journal article" date="2018" name="Sci. Rep.">
        <title>Comparative genomics provides insights into the lifestyle and reveals functional heterogeneity of dark septate endophytic fungi.</title>
        <authorList>
            <person name="Knapp D.G."/>
            <person name="Nemeth J.B."/>
            <person name="Barry K."/>
            <person name="Hainaut M."/>
            <person name="Henrissat B."/>
            <person name="Johnson J."/>
            <person name="Kuo A."/>
            <person name="Lim J.H.P."/>
            <person name="Lipzen A."/>
            <person name="Nolan M."/>
            <person name="Ohm R.A."/>
            <person name="Tamas L."/>
            <person name="Grigoriev I.V."/>
            <person name="Spatafora J.W."/>
            <person name="Nagy L.G."/>
            <person name="Kovacs G.M."/>
        </authorList>
    </citation>
    <scope>NUCLEOTIDE SEQUENCE [LARGE SCALE GENOMIC DNA]</scope>
    <source>
        <strain evidence="2 3">DSE2036</strain>
    </source>
</reference>
<organism evidence="2 3">
    <name type="scientific">Periconia macrospinosa</name>
    <dbReference type="NCBI Taxonomy" id="97972"/>
    <lineage>
        <taxon>Eukaryota</taxon>
        <taxon>Fungi</taxon>
        <taxon>Dikarya</taxon>
        <taxon>Ascomycota</taxon>
        <taxon>Pezizomycotina</taxon>
        <taxon>Dothideomycetes</taxon>
        <taxon>Pleosporomycetidae</taxon>
        <taxon>Pleosporales</taxon>
        <taxon>Massarineae</taxon>
        <taxon>Periconiaceae</taxon>
        <taxon>Periconia</taxon>
    </lineage>
</organism>
<dbReference type="OrthoDB" id="10351484at2759"/>
<feature type="signal peptide" evidence="1">
    <location>
        <begin position="1"/>
        <end position="20"/>
    </location>
</feature>
<dbReference type="Proteomes" id="UP000244855">
    <property type="component" value="Unassembled WGS sequence"/>
</dbReference>
<name>A0A2V1DBK1_9PLEO</name>
<evidence type="ECO:0000313" key="3">
    <source>
        <dbReference type="Proteomes" id="UP000244855"/>
    </source>
</evidence>
<sequence>MQFKLIVGLFFSAMMMTTYGTHVACQAGLSDTNICMAVYCSCSGNQLFCRPGVTCSETCVCAP</sequence>
<evidence type="ECO:0000256" key="1">
    <source>
        <dbReference type="SAM" id="SignalP"/>
    </source>
</evidence>
<gene>
    <name evidence="2" type="ORF">DM02DRAFT_537329</name>
</gene>
<keyword evidence="1" id="KW-0732">Signal</keyword>
<feature type="chain" id="PRO_5016032322" description="Carbohydrate-binding module family 18 protein" evidence="1">
    <location>
        <begin position="21"/>
        <end position="63"/>
    </location>
</feature>
<protein>
    <recommendedName>
        <fullName evidence="4">Carbohydrate-binding module family 18 protein</fullName>
    </recommendedName>
</protein>
<keyword evidence="3" id="KW-1185">Reference proteome</keyword>
<dbReference type="AlphaFoldDB" id="A0A2V1DBK1"/>
<dbReference type="EMBL" id="KZ805496">
    <property type="protein sequence ID" value="PVH95462.1"/>
    <property type="molecule type" value="Genomic_DNA"/>
</dbReference>
<accession>A0A2V1DBK1</accession>
<proteinExistence type="predicted"/>